<reference evidence="4" key="1">
    <citation type="journal article" date="2012" name="MBio">
        <title>Comparative genome analysis of Trichophyton rubrum and related dermatophytes reveals candidate genes involved in infection.</title>
        <authorList>
            <person name="Martinez D.A."/>
            <person name="Oliver B.G."/>
            <person name="Graeser Y."/>
            <person name="Goldberg J.M."/>
            <person name="Li W."/>
            <person name="Martinez-Rossi N.M."/>
            <person name="Monod M."/>
            <person name="Shelest E."/>
            <person name="Barton R.C."/>
            <person name="Birch E."/>
            <person name="Brakhage A.A."/>
            <person name="Chen Z."/>
            <person name="Gurr S.J."/>
            <person name="Heiman D."/>
            <person name="Heitman J."/>
            <person name="Kosti I."/>
            <person name="Rossi A."/>
            <person name="Saif S."/>
            <person name="Samalova M."/>
            <person name="Saunders C.W."/>
            <person name="Shea T."/>
            <person name="Summerbell R.C."/>
            <person name="Xu J."/>
            <person name="Young S."/>
            <person name="Zeng Q."/>
            <person name="Birren B.W."/>
            <person name="Cuomo C.A."/>
            <person name="White T.C."/>
        </authorList>
    </citation>
    <scope>NUCLEOTIDE SEQUENCE [LARGE SCALE GENOMIC DNA]</scope>
    <source>
        <strain evidence="4">ATCC MYA-4606 / CBS 127.97</strain>
    </source>
</reference>
<dbReference type="GO" id="GO:0005634">
    <property type="term" value="C:nucleus"/>
    <property type="evidence" value="ECO:0007669"/>
    <property type="project" value="TreeGrafter"/>
</dbReference>
<dbReference type="InterPro" id="IPR044852">
    <property type="entry name" value="WBP2-like"/>
</dbReference>
<keyword evidence="2" id="KW-0732">Signal</keyword>
<gene>
    <name evidence="3" type="ORF">TEQG_03728</name>
</gene>
<dbReference type="OrthoDB" id="1259151at2759"/>
<proteinExistence type="predicted"/>
<accession>F2PSL7</accession>
<organism evidence="3 4">
    <name type="scientific">Trichophyton equinum (strain ATCC MYA-4606 / CBS 127.97)</name>
    <name type="common">Horse ringworm fungus</name>
    <dbReference type="NCBI Taxonomy" id="559882"/>
    <lineage>
        <taxon>Eukaryota</taxon>
        <taxon>Fungi</taxon>
        <taxon>Dikarya</taxon>
        <taxon>Ascomycota</taxon>
        <taxon>Pezizomycotina</taxon>
        <taxon>Eurotiomycetes</taxon>
        <taxon>Eurotiomycetidae</taxon>
        <taxon>Onygenales</taxon>
        <taxon>Arthrodermataceae</taxon>
        <taxon>Trichophyton</taxon>
    </lineage>
</organism>
<dbReference type="PANTHER" id="PTHR31606:SF1">
    <property type="entry name" value="WW DOMAIN BINDING PROTEIN 2, ISOFORM E"/>
    <property type="match status" value="1"/>
</dbReference>
<evidence type="ECO:0000313" key="3">
    <source>
        <dbReference type="EMBL" id="EGE04885.1"/>
    </source>
</evidence>
<dbReference type="GO" id="GO:0003713">
    <property type="term" value="F:transcription coactivator activity"/>
    <property type="evidence" value="ECO:0007669"/>
    <property type="project" value="InterPro"/>
</dbReference>
<dbReference type="PANTHER" id="PTHR31606">
    <property type="entry name" value="WW DOMAIN BINDING PROTEIN 2, ISOFORM E"/>
    <property type="match status" value="1"/>
</dbReference>
<evidence type="ECO:0000256" key="2">
    <source>
        <dbReference type="SAM" id="SignalP"/>
    </source>
</evidence>
<dbReference type="SUPFAM" id="SSF50729">
    <property type="entry name" value="PH domain-like"/>
    <property type="match status" value="1"/>
</dbReference>
<sequence length="276" mass="29886">MGKSVLKAWMLSWAMVHETKGLVLLPNERIIYTSPLRTSIALKSIHPGPDKQSFARQASTGHVHLTNQRIVYLPSQPTQEFQSFSAPLLNLIDTHVAAPFFGPNVWNAVVQPVSGGGIPASFAAIQLKLTFKDGGAFDFHSNYEQIKERLQQAVERARESGLMSGDGAQVGGSGRDGGAFGVVDFANVHLEDLPAYESNATTGNNHDISGTQHPQATTTTTTTTTTTATSTSAANEDSRSGRPSFETPTDPPPGYEEVQQQSVANELENQLRRRRQ</sequence>
<protein>
    <recommendedName>
        <fullName evidence="5">WW-domain-binding protein</fullName>
    </recommendedName>
</protein>
<dbReference type="EMBL" id="DS995736">
    <property type="protein sequence ID" value="EGE04885.1"/>
    <property type="molecule type" value="Genomic_DNA"/>
</dbReference>
<name>F2PSL7_TRIEC</name>
<keyword evidence="4" id="KW-1185">Reference proteome</keyword>
<feature type="compositionally biased region" description="Polar residues" evidence="1">
    <location>
        <begin position="198"/>
        <end position="215"/>
    </location>
</feature>
<feature type="signal peptide" evidence="2">
    <location>
        <begin position="1"/>
        <end position="21"/>
    </location>
</feature>
<feature type="compositionally biased region" description="Polar residues" evidence="1">
    <location>
        <begin position="258"/>
        <end position="268"/>
    </location>
</feature>
<dbReference type="eggNOG" id="KOG3294">
    <property type="taxonomic scope" value="Eukaryota"/>
</dbReference>
<feature type="compositionally biased region" description="Low complexity" evidence="1">
    <location>
        <begin position="216"/>
        <end position="234"/>
    </location>
</feature>
<dbReference type="CDD" id="cd13214">
    <property type="entry name" value="PH-GRAM_WBP2"/>
    <property type="match status" value="1"/>
</dbReference>
<evidence type="ECO:0000256" key="1">
    <source>
        <dbReference type="SAM" id="MobiDB-lite"/>
    </source>
</evidence>
<evidence type="ECO:0008006" key="5">
    <source>
        <dbReference type="Google" id="ProtNLM"/>
    </source>
</evidence>
<dbReference type="HOGENOM" id="CLU_066296_1_0_1"/>
<dbReference type="AlphaFoldDB" id="F2PSL7"/>
<dbReference type="VEuPathDB" id="FungiDB:TEQG_03728"/>
<dbReference type="Proteomes" id="UP000009169">
    <property type="component" value="Unassembled WGS sequence"/>
</dbReference>
<evidence type="ECO:0000313" key="4">
    <source>
        <dbReference type="Proteomes" id="UP000009169"/>
    </source>
</evidence>
<dbReference type="GO" id="GO:0031490">
    <property type="term" value="F:chromatin DNA binding"/>
    <property type="evidence" value="ECO:0007669"/>
    <property type="project" value="TreeGrafter"/>
</dbReference>
<feature type="region of interest" description="Disordered" evidence="1">
    <location>
        <begin position="197"/>
        <end position="276"/>
    </location>
</feature>
<feature type="chain" id="PRO_5003284790" description="WW-domain-binding protein" evidence="2">
    <location>
        <begin position="22"/>
        <end position="276"/>
    </location>
</feature>